<evidence type="ECO:0000256" key="1">
    <source>
        <dbReference type="ARBA" id="ARBA00023002"/>
    </source>
</evidence>
<evidence type="ECO:0000313" key="3">
    <source>
        <dbReference type="EMBL" id="GJS87718.1"/>
    </source>
</evidence>
<dbReference type="InterPro" id="IPR015424">
    <property type="entry name" value="PyrdxlP-dep_Trfase"/>
</dbReference>
<keyword evidence="1" id="KW-0560">Oxidoreductase</keyword>
<feature type="domain" description="Glycine cleavage system P-protein N-terminal" evidence="2">
    <location>
        <begin position="2"/>
        <end position="73"/>
    </location>
</feature>
<dbReference type="PANTHER" id="PTHR11773:SF12">
    <property type="entry name" value="GLYCINE CLEAVAGE SYSTEM P PROTEIN"/>
    <property type="match status" value="1"/>
</dbReference>
<protein>
    <submittedName>
        <fullName evidence="3">Glycine dehydrogenase A, mitochondrial</fullName>
    </submittedName>
</protein>
<sequence length="170" mass="18261">MDKATSNICIAQALLANMAAMFGVYHGPEGLKTIAQIVHGLAGTFAAGLKKLGTVQVQDLPFFDTVKITCVDSTMLMVGACHVLIPKFEAMSALEAIEKHACLTERFELFICGRELGNAFSELTDPLDQNASIFRNGFPVTNTSFDALLESLLSTAKPFPQSAGYRILAS</sequence>
<dbReference type="InterPro" id="IPR020581">
    <property type="entry name" value="GDC_P"/>
</dbReference>
<dbReference type="InterPro" id="IPR045864">
    <property type="entry name" value="aa-tRNA-synth_II/BPL/LPL"/>
</dbReference>
<accession>A0ABQ4ZC07</accession>
<proteinExistence type="predicted"/>
<reference evidence="3" key="1">
    <citation type="journal article" date="2022" name="Int. J. Mol. Sci.">
        <title>Draft Genome of Tanacetum Coccineum: Genomic Comparison of Closely Related Tanacetum-Family Plants.</title>
        <authorList>
            <person name="Yamashiro T."/>
            <person name="Shiraishi A."/>
            <person name="Nakayama K."/>
            <person name="Satake H."/>
        </authorList>
    </citation>
    <scope>NUCLEOTIDE SEQUENCE</scope>
</reference>
<organism evidence="3 4">
    <name type="scientific">Tanacetum coccineum</name>
    <dbReference type="NCBI Taxonomy" id="301880"/>
    <lineage>
        <taxon>Eukaryota</taxon>
        <taxon>Viridiplantae</taxon>
        <taxon>Streptophyta</taxon>
        <taxon>Embryophyta</taxon>
        <taxon>Tracheophyta</taxon>
        <taxon>Spermatophyta</taxon>
        <taxon>Magnoliopsida</taxon>
        <taxon>eudicotyledons</taxon>
        <taxon>Gunneridae</taxon>
        <taxon>Pentapetalae</taxon>
        <taxon>asterids</taxon>
        <taxon>campanulids</taxon>
        <taxon>Asterales</taxon>
        <taxon>Asteraceae</taxon>
        <taxon>Asteroideae</taxon>
        <taxon>Anthemideae</taxon>
        <taxon>Anthemidinae</taxon>
        <taxon>Tanacetum</taxon>
    </lineage>
</organism>
<evidence type="ECO:0000313" key="4">
    <source>
        <dbReference type="Proteomes" id="UP001151760"/>
    </source>
</evidence>
<dbReference type="Pfam" id="PF02347">
    <property type="entry name" value="GDC-P"/>
    <property type="match status" value="1"/>
</dbReference>
<dbReference type="EMBL" id="BQNB010011220">
    <property type="protein sequence ID" value="GJS87718.1"/>
    <property type="molecule type" value="Genomic_DNA"/>
</dbReference>
<keyword evidence="4" id="KW-1185">Reference proteome</keyword>
<dbReference type="SUPFAM" id="SSF53383">
    <property type="entry name" value="PLP-dependent transferases"/>
    <property type="match status" value="1"/>
</dbReference>
<dbReference type="PANTHER" id="PTHR11773">
    <property type="entry name" value="GLYCINE DEHYDROGENASE, DECARBOXYLATING"/>
    <property type="match status" value="1"/>
</dbReference>
<reference evidence="3" key="2">
    <citation type="submission" date="2022-01" db="EMBL/GenBank/DDBJ databases">
        <authorList>
            <person name="Yamashiro T."/>
            <person name="Shiraishi A."/>
            <person name="Satake H."/>
            <person name="Nakayama K."/>
        </authorList>
    </citation>
    <scope>NUCLEOTIDE SEQUENCE</scope>
</reference>
<dbReference type="Proteomes" id="UP001151760">
    <property type="component" value="Unassembled WGS sequence"/>
</dbReference>
<dbReference type="InterPro" id="IPR049315">
    <property type="entry name" value="GDC-P_N"/>
</dbReference>
<gene>
    <name evidence="3" type="ORF">Tco_0770354</name>
</gene>
<dbReference type="SUPFAM" id="SSF55681">
    <property type="entry name" value="Class II aaRS and biotin synthetases"/>
    <property type="match status" value="1"/>
</dbReference>
<evidence type="ECO:0000259" key="2">
    <source>
        <dbReference type="Pfam" id="PF02347"/>
    </source>
</evidence>
<name>A0ABQ4ZC07_9ASTR</name>
<comment type="caution">
    <text evidence="3">The sequence shown here is derived from an EMBL/GenBank/DDBJ whole genome shotgun (WGS) entry which is preliminary data.</text>
</comment>
<dbReference type="Gene3D" id="3.30.930.10">
    <property type="entry name" value="Bira Bifunctional Protein, Domain 2"/>
    <property type="match status" value="1"/>
</dbReference>